<feature type="region of interest" description="Disordered" evidence="1">
    <location>
        <begin position="118"/>
        <end position="146"/>
    </location>
</feature>
<name>A0AAD8TU67_LOLMU</name>
<keyword evidence="3" id="KW-1185">Reference proteome</keyword>
<evidence type="ECO:0000313" key="2">
    <source>
        <dbReference type="EMBL" id="KAK1693037.1"/>
    </source>
</evidence>
<feature type="region of interest" description="Disordered" evidence="1">
    <location>
        <begin position="370"/>
        <end position="396"/>
    </location>
</feature>
<accession>A0AAD8TU67</accession>
<gene>
    <name evidence="2" type="ORF">QYE76_009734</name>
</gene>
<dbReference type="PANTHER" id="PTHR45125:SF48">
    <property type="entry name" value="MYB-LIKE DOMAIN-CONTAINING PROTEIN"/>
    <property type="match status" value="1"/>
</dbReference>
<feature type="region of interest" description="Disordered" evidence="1">
    <location>
        <begin position="42"/>
        <end position="105"/>
    </location>
</feature>
<comment type="caution">
    <text evidence="2">The sequence shown here is derived from an EMBL/GenBank/DDBJ whole genome shotgun (WGS) entry which is preliminary data.</text>
</comment>
<feature type="region of interest" description="Disordered" evidence="1">
    <location>
        <begin position="161"/>
        <end position="192"/>
    </location>
</feature>
<evidence type="ECO:0000256" key="1">
    <source>
        <dbReference type="SAM" id="MobiDB-lite"/>
    </source>
</evidence>
<dbReference type="Proteomes" id="UP001231189">
    <property type="component" value="Unassembled WGS sequence"/>
</dbReference>
<evidence type="ECO:0000313" key="3">
    <source>
        <dbReference type="Proteomes" id="UP001231189"/>
    </source>
</evidence>
<feature type="compositionally biased region" description="Polar residues" evidence="1">
    <location>
        <begin position="174"/>
        <end position="183"/>
    </location>
</feature>
<proteinExistence type="predicted"/>
<dbReference type="EMBL" id="JAUUTY010000001">
    <property type="protein sequence ID" value="KAK1693037.1"/>
    <property type="molecule type" value="Genomic_DNA"/>
</dbReference>
<reference evidence="2" key="1">
    <citation type="submission" date="2023-07" db="EMBL/GenBank/DDBJ databases">
        <title>A chromosome-level genome assembly of Lolium multiflorum.</title>
        <authorList>
            <person name="Chen Y."/>
            <person name="Copetti D."/>
            <person name="Kolliker R."/>
            <person name="Studer B."/>
        </authorList>
    </citation>
    <scope>NUCLEOTIDE SEQUENCE</scope>
    <source>
        <strain evidence="2">02402/16</strain>
        <tissue evidence="2">Leaf</tissue>
    </source>
</reference>
<sequence length="415" mass="44857">MDVLAAAATTMDAEETLAPVAAPHSPVAMTIATMEVAAPAEATRAANGGKEGALQGGEMRRGREASQPAQEPEGEDCCGRQPAGVADADESRGRASSPPSELSGGYMLVKREGIAGVAPPASSVSSISSQLRPETPAPLQGHPASRVASGVAPVQFTDAPLPFNGAPVPDLNRTPRSGYSRPSATHKTRQLPEESMLEPRILFDEMAPPAPTMDDPPTHPTPVCVDNFDDAPTQPVLTTDNAIKKKGESHMTQGFIDDEDKCLCGAWLATSHDCINGAQQKGKVYWAKVMQEYNEIKMHPPYHIPNPRTEESLRKRLELHQTRDKQVRIPGLGEVHKKGFHMVHCWDKLKDAEKWKTSFAAYNEALKNGTTVNLDGEDDDQGRQALPPRPRGHKATKTVKPFHLVPETIRLPSPI</sequence>
<dbReference type="AlphaFoldDB" id="A0AAD8TU67"/>
<organism evidence="2 3">
    <name type="scientific">Lolium multiflorum</name>
    <name type="common">Italian ryegrass</name>
    <name type="synonym">Lolium perenne subsp. multiflorum</name>
    <dbReference type="NCBI Taxonomy" id="4521"/>
    <lineage>
        <taxon>Eukaryota</taxon>
        <taxon>Viridiplantae</taxon>
        <taxon>Streptophyta</taxon>
        <taxon>Embryophyta</taxon>
        <taxon>Tracheophyta</taxon>
        <taxon>Spermatophyta</taxon>
        <taxon>Magnoliopsida</taxon>
        <taxon>Liliopsida</taxon>
        <taxon>Poales</taxon>
        <taxon>Poaceae</taxon>
        <taxon>BOP clade</taxon>
        <taxon>Pooideae</taxon>
        <taxon>Poodae</taxon>
        <taxon>Poeae</taxon>
        <taxon>Poeae Chloroplast Group 2 (Poeae type)</taxon>
        <taxon>Loliodinae</taxon>
        <taxon>Loliinae</taxon>
        <taxon>Lolium</taxon>
    </lineage>
</organism>
<protein>
    <submittedName>
        <fullName evidence="2">Uncharacterized protein</fullName>
    </submittedName>
</protein>
<feature type="compositionally biased region" description="Low complexity" evidence="1">
    <location>
        <begin position="118"/>
        <end position="129"/>
    </location>
</feature>
<dbReference type="PANTHER" id="PTHR45125">
    <property type="entry name" value="F21J9.4-RELATED"/>
    <property type="match status" value="1"/>
</dbReference>